<protein>
    <submittedName>
        <fullName evidence="3">Hemerythrin domain-containing protein</fullName>
    </submittedName>
</protein>
<feature type="region of interest" description="Disordered" evidence="1">
    <location>
        <begin position="1"/>
        <end position="67"/>
    </location>
</feature>
<sequence>MRKEKVKGRTEETKGKVKQVAGKVGGNGAMEREGASQKNAGKNQAASGDEKKAAKSSSSPKAQGATALLRADHKIVNELFDEYEKTNIKSRKKSLVSQICAELTIHAQVEEEIFYPAMKEALKDKGLVPEAIVVHATLKDLIAAVEGAEPDGENFDAKIKVLSEYVKHHVKEEQNEMFPRARDSKLDMKELGAQMASRKEELLAERARRA</sequence>
<dbReference type="RefSeq" id="WP_369667278.1">
    <property type="nucleotide sequence ID" value="NZ_JBDKXB010000013.1"/>
</dbReference>
<feature type="compositionally biased region" description="Basic and acidic residues" evidence="1">
    <location>
        <begin position="1"/>
        <end position="15"/>
    </location>
</feature>
<evidence type="ECO:0000256" key="1">
    <source>
        <dbReference type="SAM" id="MobiDB-lite"/>
    </source>
</evidence>
<dbReference type="Proteomes" id="UP001564408">
    <property type="component" value="Unassembled WGS sequence"/>
</dbReference>
<dbReference type="PANTHER" id="PTHR35585">
    <property type="entry name" value="HHE DOMAIN PROTEIN (AFU_ORTHOLOGUE AFUA_4G00730)"/>
    <property type="match status" value="1"/>
</dbReference>
<dbReference type="InterPro" id="IPR012312">
    <property type="entry name" value="Hemerythrin-like"/>
</dbReference>
<accession>A0ABV4BED3</accession>
<evidence type="ECO:0000313" key="3">
    <source>
        <dbReference type="EMBL" id="MEY6432891.1"/>
    </source>
</evidence>
<dbReference type="Gene3D" id="1.10.1470.10">
    <property type="entry name" value="YjbJ"/>
    <property type="match status" value="1"/>
</dbReference>
<gene>
    <name evidence="3" type="ORF">ABC977_10770</name>
</gene>
<evidence type="ECO:0000313" key="4">
    <source>
        <dbReference type="Proteomes" id="UP001564408"/>
    </source>
</evidence>
<dbReference type="Pfam" id="PF01814">
    <property type="entry name" value="Hemerythrin"/>
    <property type="match status" value="1"/>
</dbReference>
<feature type="domain" description="Hemerythrin-like" evidence="2">
    <location>
        <begin position="66"/>
        <end position="181"/>
    </location>
</feature>
<organism evidence="3 4">
    <name type="scientific">Thioalkalicoccus limnaeus</name>
    <dbReference type="NCBI Taxonomy" id="120681"/>
    <lineage>
        <taxon>Bacteria</taxon>
        <taxon>Pseudomonadati</taxon>
        <taxon>Pseudomonadota</taxon>
        <taxon>Gammaproteobacteria</taxon>
        <taxon>Chromatiales</taxon>
        <taxon>Chromatiaceae</taxon>
        <taxon>Thioalkalicoccus</taxon>
    </lineage>
</organism>
<dbReference type="SUPFAM" id="SSF69047">
    <property type="entry name" value="Hypothetical protein YjbJ"/>
    <property type="match status" value="1"/>
</dbReference>
<evidence type="ECO:0000259" key="2">
    <source>
        <dbReference type="Pfam" id="PF01814"/>
    </source>
</evidence>
<reference evidence="3 4" key="1">
    <citation type="submission" date="2024-05" db="EMBL/GenBank/DDBJ databases">
        <title>Genome Sequence and Characterization of the New Strain Purple Sulfur Bacterium of Genus Thioalkalicoccus.</title>
        <authorList>
            <person name="Bryantseva I.A."/>
            <person name="Kyndt J.A."/>
            <person name="Imhoff J.F."/>
        </authorList>
    </citation>
    <scope>NUCLEOTIDE SEQUENCE [LARGE SCALE GENOMIC DNA]</scope>
    <source>
        <strain evidence="3 4">Um2</strain>
    </source>
</reference>
<name>A0ABV4BED3_9GAMM</name>
<dbReference type="PANTHER" id="PTHR35585:SF1">
    <property type="entry name" value="HHE DOMAIN PROTEIN (AFU_ORTHOLOGUE AFUA_4G00730)"/>
    <property type="match status" value="1"/>
</dbReference>
<dbReference type="CDD" id="cd12108">
    <property type="entry name" value="Hr-like"/>
    <property type="match status" value="1"/>
</dbReference>
<dbReference type="Gene3D" id="1.20.120.520">
    <property type="entry name" value="nmb1532 protein domain like"/>
    <property type="match status" value="1"/>
</dbReference>
<proteinExistence type="predicted"/>
<dbReference type="InterPro" id="IPR036629">
    <property type="entry name" value="YjbJ_sf"/>
</dbReference>
<comment type="caution">
    <text evidence="3">The sequence shown here is derived from an EMBL/GenBank/DDBJ whole genome shotgun (WGS) entry which is preliminary data.</text>
</comment>
<keyword evidence="4" id="KW-1185">Reference proteome</keyword>
<dbReference type="EMBL" id="JBDKXB010000013">
    <property type="protein sequence ID" value="MEY6432891.1"/>
    <property type="molecule type" value="Genomic_DNA"/>
</dbReference>